<keyword evidence="2" id="KW-0732">Signal</keyword>
<reference evidence="3 4" key="1">
    <citation type="submission" date="2020-05" db="EMBL/GenBank/DDBJ databases">
        <title>Ramlibacter rhizophilus sp. nov., isolated from rhizosphere soil of national flower Mugunghwa from South Korea.</title>
        <authorList>
            <person name="Zheng-Fei Y."/>
            <person name="Huan T."/>
        </authorList>
    </citation>
    <scope>NUCLEOTIDE SEQUENCE [LARGE SCALE GENOMIC DNA]</scope>
    <source>
        <strain evidence="3 4">H242</strain>
    </source>
</reference>
<reference evidence="3 4" key="2">
    <citation type="submission" date="2020-05" db="EMBL/GenBank/DDBJ databases">
        <authorList>
            <person name="Khan S.A."/>
            <person name="Jeon C.O."/>
            <person name="Chun B.H."/>
        </authorList>
    </citation>
    <scope>NUCLEOTIDE SEQUENCE [LARGE SCALE GENOMIC DNA]</scope>
    <source>
        <strain evidence="3 4">H242</strain>
    </source>
</reference>
<accession>A0ABX6P4H8</accession>
<feature type="compositionally biased region" description="Polar residues" evidence="1">
    <location>
        <begin position="86"/>
        <end position="98"/>
    </location>
</feature>
<feature type="region of interest" description="Disordered" evidence="1">
    <location>
        <begin position="76"/>
        <end position="98"/>
    </location>
</feature>
<evidence type="ECO:0000313" key="3">
    <source>
        <dbReference type="EMBL" id="QJW83911.1"/>
    </source>
</evidence>
<dbReference type="EMBL" id="CP053418">
    <property type="protein sequence ID" value="QJW83911.1"/>
    <property type="molecule type" value="Genomic_DNA"/>
</dbReference>
<name>A0ABX6P4H8_9BURK</name>
<sequence length="98" mass="10081">MAAPAFLKFWAPGLVALAALLATCAEAPATDPVSERLQGTWLREYEATGVKAARVLRLDPGGAFVEKVRAADAAGRAAEQVHEGTGCTTAPTSSAATR</sequence>
<evidence type="ECO:0000256" key="1">
    <source>
        <dbReference type="SAM" id="MobiDB-lite"/>
    </source>
</evidence>
<evidence type="ECO:0000313" key="4">
    <source>
        <dbReference type="Proteomes" id="UP000500826"/>
    </source>
</evidence>
<feature type="signal peptide" evidence="2">
    <location>
        <begin position="1"/>
        <end position="29"/>
    </location>
</feature>
<dbReference type="Proteomes" id="UP000500826">
    <property type="component" value="Chromosome"/>
</dbReference>
<evidence type="ECO:0000256" key="2">
    <source>
        <dbReference type="SAM" id="SignalP"/>
    </source>
</evidence>
<gene>
    <name evidence="3" type="ORF">HK414_07775</name>
</gene>
<proteinExistence type="predicted"/>
<protein>
    <recommendedName>
        <fullName evidence="5">Lipoprotein</fullName>
    </recommendedName>
</protein>
<organism evidence="3 4">
    <name type="scientific">Ramlibacter terrae</name>
    <dbReference type="NCBI Taxonomy" id="2732511"/>
    <lineage>
        <taxon>Bacteria</taxon>
        <taxon>Pseudomonadati</taxon>
        <taxon>Pseudomonadota</taxon>
        <taxon>Betaproteobacteria</taxon>
        <taxon>Burkholderiales</taxon>
        <taxon>Comamonadaceae</taxon>
        <taxon>Ramlibacter</taxon>
    </lineage>
</organism>
<feature type="chain" id="PRO_5046601693" description="Lipoprotein" evidence="2">
    <location>
        <begin position="30"/>
        <end position="98"/>
    </location>
</feature>
<evidence type="ECO:0008006" key="5">
    <source>
        <dbReference type="Google" id="ProtNLM"/>
    </source>
</evidence>
<keyword evidence="4" id="KW-1185">Reference proteome</keyword>